<feature type="region of interest" description="Disordered" evidence="1">
    <location>
        <begin position="64"/>
        <end position="102"/>
    </location>
</feature>
<evidence type="ECO:0000256" key="1">
    <source>
        <dbReference type="SAM" id="MobiDB-lite"/>
    </source>
</evidence>
<comment type="caution">
    <text evidence="2">The sequence shown here is derived from an EMBL/GenBank/DDBJ whole genome shotgun (WGS) entry which is preliminary data.</text>
</comment>
<organism evidence="2 3">
    <name type="scientific">Paractinoplanes durhamensis</name>
    <dbReference type="NCBI Taxonomy" id="113563"/>
    <lineage>
        <taxon>Bacteria</taxon>
        <taxon>Bacillati</taxon>
        <taxon>Actinomycetota</taxon>
        <taxon>Actinomycetes</taxon>
        <taxon>Micromonosporales</taxon>
        <taxon>Micromonosporaceae</taxon>
        <taxon>Paractinoplanes</taxon>
    </lineage>
</organism>
<keyword evidence="3" id="KW-1185">Reference proteome</keyword>
<sequence length="102" mass="11397">MIAPGNYHLLIALTLGILISSGYAIGRIHQWHKDGQERDEAYRHGYDTASLSILNTVIRESPAAPLDANTSSRRRGRHVRTGAIHPERPKVHPQRGERVRAS</sequence>
<feature type="compositionally biased region" description="Basic and acidic residues" evidence="1">
    <location>
        <begin position="85"/>
        <end position="102"/>
    </location>
</feature>
<dbReference type="RefSeq" id="WP_203725443.1">
    <property type="nucleotide sequence ID" value="NZ_BAAATX010000032.1"/>
</dbReference>
<dbReference type="EMBL" id="BOML01000010">
    <property type="protein sequence ID" value="GID99786.1"/>
    <property type="molecule type" value="Genomic_DNA"/>
</dbReference>
<reference evidence="2 3" key="1">
    <citation type="submission" date="2021-01" db="EMBL/GenBank/DDBJ databases">
        <title>Whole genome shotgun sequence of Actinoplanes durhamensis NBRC 14914.</title>
        <authorList>
            <person name="Komaki H."/>
            <person name="Tamura T."/>
        </authorList>
    </citation>
    <scope>NUCLEOTIDE SEQUENCE [LARGE SCALE GENOMIC DNA]</scope>
    <source>
        <strain evidence="2 3">NBRC 14914</strain>
    </source>
</reference>
<proteinExistence type="predicted"/>
<evidence type="ECO:0000313" key="3">
    <source>
        <dbReference type="Proteomes" id="UP000637628"/>
    </source>
</evidence>
<gene>
    <name evidence="2" type="ORF">Adu01nite_11370</name>
</gene>
<dbReference type="Proteomes" id="UP000637628">
    <property type="component" value="Unassembled WGS sequence"/>
</dbReference>
<accession>A0ABQ3YQE8</accession>
<protein>
    <submittedName>
        <fullName evidence="2">Uncharacterized protein</fullName>
    </submittedName>
</protein>
<evidence type="ECO:0000313" key="2">
    <source>
        <dbReference type="EMBL" id="GID99786.1"/>
    </source>
</evidence>
<name>A0ABQ3YQE8_9ACTN</name>